<dbReference type="FunFam" id="3.80.10.10:FF:000041">
    <property type="entry name" value="LRR receptor-like serine/threonine-protein kinase ERECTA"/>
    <property type="match status" value="1"/>
</dbReference>
<protein>
    <submittedName>
        <fullName evidence="4">Uncharacterized protein</fullName>
    </submittedName>
</protein>
<dbReference type="InterPro" id="IPR032675">
    <property type="entry name" value="LRR_dom_sf"/>
</dbReference>
<dbReference type="SUPFAM" id="SSF52058">
    <property type="entry name" value="L domain-like"/>
    <property type="match status" value="1"/>
</dbReference>
<name>A0AAD5DK34_9CHLO</name>
<comment type="caution">
    <text evidence="4">The sequence shown here is derived from an EMBL/GenBank/DDBJ whole genome shotgun (WGS) entry which is preliminary data.</text>
</comment>
<reference evidence="4" key="1">
    <citation type="submission" date="2020-11" db="EMBL/GenBank/DDBJ databases">
        <title>Chlorella ohadii genome sequencing and assembly.</title>
        <authorList>
            <person name="Murik O."/>
            <person name="Treves H."/>
            <person name="Kedem I."/>
            <person name="Shotland Y."/>
            <person name="Kaplan A."/>
        </authorList>
    </citation>
    <scope>NUCLEOTIDE SEQUENCE</scope>
    <source>
        <strain evidence="4">1</strain>
    </source>
</reference>
<keyword evidence="2" id="KW-0433">Leucine-rich repeat</keyword>
<dbReference type="Proteomes" id="UP001205105">
    <property type="component" value="Unassembled WGS sequence"/>
</dbReference>
<dbReference type="Gene3D" id="3.80.10.10">
    <property type="entry name" value="Ribonuclease Inhibitor"/>
    <property type="match status" value="1"/>
</dbReference>
<evidence type="ECO:0000313" key="5">
    <source>
        <dbReference type="Proteomes" id="UP001205105"/>
    </source>
</evidence>
<evidence type="ECO:0000256" key="1">
    <source>
        <dbReference type="ARBA" id="ARBA00004430"/>
    </source>
</evidence>
<comment type="subcellular location">
    <subcellularLocation>
        <location evidence="1">Cytoplasm</location>
        <location evidence="1">Cytoskeleton</location>
        <location evidence="1">Cilium axoneme</location>
    </subcellularLocation>
</comment>
<dbReference type="AlphaFoldDB" id="A0AAD5DK34"/>
<dbReference type="GO" id="GO:0005930">
    <property type="term" value="C:axoneme"/>
    <property type="evidence" value="ECO:0007669"/>
    <property type="project" value="UniProtKB-SubCell"/>
</dbReference>
<sequence>MCSTQTGEVVAALQQLRGQLSQLGPHWVSALESWKCPTPPANSTAGQACDPCGDQKWWGNWDHMACRSINTSYRFDEQSNDGLLTHFHFSLTGVEGPAKAVHDFLCPLGAHLKEWDMKMDQLSGTIPSGTPKCMPKMEEYDLSRNRLVGTIPAELGSMPVMNQFKMQGNALTGSLPPELSKLSLLEWLRVFDNRLTGTIPAEYASLSPTLTQASLPPGWRRLFSQGGRQRGHPTVSIGGNLFEGPLYPFAQAQPQNTNLTFLPHACGMVPVGLMFAAGYDAAGSPGLGLPCPDELASGWPDVPDGF</sequence>
<organism evidence="4 5">
    <name type="scientific">Chlorella ohadii</name>
    <dbReference type="NCBI Taxonomy" id="2649997"/>
    <lineage>
        <taxon>Eukaryota</taxon>
        <taxon>Viridiplantae</taxon>
        <taxon>Chlorophyta</taxon>
        <taxon>core chlorophytes</taxon>
        <taxon>Trebouxiophyceae</taxon>
        <taxon>Chlorellales</taxon>
        <taxon>Chlorellaceae</taxon>
        <taxon>Chlorella clade</taxon>
        <taxon>Chlorella</taxon>
    </lineage>
</organism>
<dbReference type="InterPro" id="IPR052592">
    <property type="entry name" value="LRR-RLK"/>
</dbReference>
<keyword evidence="5" id="KW-1185">Reference proteome</keyword>
<evidence type="ECO:0000256" key="3">
    <source>
        <dbReference type="ARBA" id="ARBA00022737"/>
    </source>
</evidence>
<dbReference type="PANTHER" id="PTHR48054:SF82">
    <property type="entry name" value="LRR RECEPTOR-LIKE SERINE_THREONINE-PROTEIN KINASE FLS2"/>
    <property type="match status" value="1"/>
</dbReference>
<gene>
    <name evidence="4" type="ORF">COHA_006863</name>
</gene>
<dbReference type="EMBL" id="JADXDR010000101">
    <property type="protein sequence ID" value="KAI7839462.1"/>
    <property type="molecule type" value="Genomic_DNA"/>
</dbReference>
<evidence type="ECO:0000313" key="4">
    <source>
        <dbReference type="EMBL" id="KAI7839462.1"/>
    </source>
</evidence>
<dbReference type="PANTHER" id="PTHR48054">
    <property type="entry name" value="RECEPTOR KINASE-LIKE PROTEIN XA21"/>
    <property type="match status" value="1"/>
</dbReference>
<accession>A0AAD5DK34</accession>
<keyword evidence="3" id="KW-0677">Repeat</keyword>
<evidence type="ECO:0000256" key="2">
    <source>
        <dbReference type="ARBA" id="ARBA00022614"/>
    </source>
</evidence>
<proteinExistence type="predicted"/>